<dbReference type="GO" id="GO:0006355">
    <property type="term" value="P:regulation of DNA-templated transcription"/>
    <property type="evidence" value="ECO:0007669"/>
    <property type="project" value="InterPro"/>
</dbReference>
<evidence type="ECO:0000313" key="2">
    <source>
        <dbReference type="EMBL" id="KPM38354.1"/>
    </source>
</evidence>
<organism evidence="2 3">
    <name type="scientific">Neonectria ditissima</name>
    <dbReference type="NCBI Taxonomy" id="78410"/>
    <lineage>
        <taxon>Eukaryota</taxon>
        <taxon>Fungi</taxon>
        <taxon>Dikarya</taxon>
        <taxon>Ascomycota</taxon>
        <taxon>Pezizomycotina</taxon>
        <taxon>Sordariomycetes</taxon>
        <taxon>Hypocreomycetidae</taxon>
        <taxon>Hypocreales</taxon>
        <taxon>Nectriaceae</taxon>
        <taxon>Neonectria</taxon>
    </lineage>
</organism>
<comment type="caution">
    <text evidence="2">The sequence shown here is derived from an EMBL/GenBank/DDBJ whole genome shotgun (WGS) entry which is preliminary data.</text>
</comment>
<dbReference type="InterPro" id="IPR039327">
    <property type="entry name" value="CON7-like"/>
</dbReference>
<protein>
    <recommendedName>
        <fullName evidence="4">Fungal N-terminal domain-containing protein</fullName>
    </recommendedName>
</protein>
<evidence type="ECO:0000256" key="1">
    <source>
        <dbReference type="SAM" id="MobiDB-lite"/>
    </source>
</evidence>
<evidence type="ECO:0000313" key="3">
    <source>
        <dbReference type="Proteomes" id="UP000050424"/>
    </source>
</evidence>
<dbReference type="OrthoDB" id="19923at2759"/>
<keyword evidence="3" id="KW-1185">Reference proteome</keyword>
<proteinExistence type="predicted"/>
<reference evidence="2 3" key="1">
    <citation type="submission" date="2015-09" db="EMBL/GenBank/DDBJ databases">
        <title>Draft genome of a European isolate of the apple canker pathogen Neonectria ditissima.</title>
        <authorList>
            <person name="Gomez-Cortecero A."/>
            <person name="Harrison R.J."/>
            <person name="Armitage A.D."/>
        </authorList>
    </citation>
    <scope>NUCLEOTIDE SEQUENCE [LARGE SCALE GENOMIC DNA]</scope>
    <source>
        <strain evidence="2 3">R09/05</strain>
    </source>
</reference>
<dbReference type="Proteomes" id="UP000050424">
    <property type="component" value="Unassembled WGS sequence"/>
</dbReference>
<evidence type="ECO:0008006" key="4">
    <source>
        <dbReference type="Google" id="ProtNLM"/>
    </source>
</evidence>
<feature type="region of interest" description="Disordered" evidence="1">
    <location>
        <begin position="307"/>
        <end position="328"/>
    </location>
</feature>
<feature type="compositionally biased region" description="Polar residues" evidence="1">
    <location>
        <begin position="307"/>
        <end position="317"/>
    </location>
</feature>
<accession>A0A0P7AKT8</accession>
<gene>
    <name evidence="2" type="ORF">AK830_g8196</name>
</gene>
<dbReference type="AlphaFoldDB" id="A0A0P7AKT8"/>
<dbReference type="PANTHER" id="PTHR36167:SF3">
    <property type="entry name" value="C2H2 FINGER DOMAIN TRANSCRIPTION FACTOR (EUROFUNG)-RELATED"/>
    <property type="match status" value="1"/>
</dbReference>
<dbReference type="EMBL" id="LKCW01000136">
    <property type="protein sequence ID" value="KPM38354.1"/>
    <property type="molecule type" value="Genomic_DNA"/>
</dbReference>
<sequence length="365" mass="40092">MDPASIVGLIATGCKLSLILYEVTHTVVDAPKKISSIRAEISALDVALGQLDGWVAAADPKTVSSSIEDDVSEIITACQETYAGLEELISKNPQPPLWTRIMWIKNGPDTVKLLRRVESHKVSLNLILTAISSRTNVRIEDRLVKTNYIMRHVAKSQQKISRKHKARNTERETTPNTVQAQSLSGLAIASPIHLNDLATPSASQTPAVEAQAIDPYVMMSADQDARRNSTGTQYTANTVTGTIITRVTDLSINDLDVEDLLRPLSEPLQLVTITLDSAAVTSVNSTSVATPDLIAVTTLSTGLDQDSLSRLQRASTRPQPPVTRRKQETSITLSHILEQKTRSPYSLFDLYVYMRYRGTEDNLDF</sequence>
<dbReference type="PANTHER" id="PTHR36167">
    <property type="entry name" value="C2H2 FINGER DOMAIN TRANSCRIPTION FACTOR (EUROFUNG)-RELATED"/>
    <property type="match status" value="1"/>
</dbReference>
<name>A0A0P7AKT8_9HYPO</name>